<feature type="compositionally biased region" description="Basic and acidic residues" evidence="5">
    <location>
        <begin position="349"/>
        <end position="365"/>
    </location>
</feature>
<feature type="transmembrane region" description="Helical" evidence="6">
    <location>
        <begin position="106"/>
        <end position="122"/>
    </location>
</feature>
<dbReference type="SUPFAM" id="SSF144091">
    <property type="entry name" value="Rhomboid-like"/>
    <property type="match status" value="1"/>
</dbReference>
<dbReference type="InterPro" id="IPR013861">
    <property type="entry name" value="TMEM115/Pdh1/Rbl19"/>
</dbReference>
<dbReference type="GeneID" id="8243258"/>
<keyword evidence="4 6" id="KW-0472">Membrane</keyword>
<dbReference type="Pfam" id="PF08551">
    <property type="entry name" value="DUF1751"/>
    <property type="match status" value="1"/>
</dbReference>
<keyword evidence="8" id="KW-1185">Reference proteome</keyword>
<protein>
    <recommendedName>
        <fullName evidence="9">Transmembrane protein 115</fullName>
    </recommendedName>
</protein>
<evidence type="ECO:0000256" key="1">
    <source>
        <dbReference type="ARBA" id="ARBA00004141"/>
    </source>
</evidence>
<reference evidence="7 8" key="1">
    <citation type="journal article" date="2009" name="Science">
        <title>Green evolution and dynamic adaptations revealed by genomes of the marine picoeukaryotes Micromonas.</title>
        <authorList>
            <person name="Worden A.Z."/>
            <person name="Lee J.H."/>
            <person name="Mock T."/>
            <person name="Rouze P."/>
            <person name="Simmons M.P."/>
            <person name="Aerts A.L."/>
            <person name="Allen A.E."/>
            <person name="Cuvelier M.L."/>
            <person name="Derelle E."/>
            <person name="Everett M.V."/>
            <person name="Foulon E."/>
            <person name="Grimwood J."/>
            <person name="Gundlach H."/>
            <person name="Henrissat B."/>
            <person name="Napoli C."/>
            <person name="McDonald S.M."/>
            <person name="Parker M.S."/>
            <person name="Rombauts S."/>
            <person name="Salamov A."/>
            <person name="Von Dassow P."/>
            <person name="Badger J.H."/>
            <person name="Coutinho P.M."/>
            <person name="Demir E."/>
            <person name="Dubchak I."/>
            <person name="Gentemann C."/>
            <person name="Eikrem W."/>
            <person name="Gready J.E."/>
            <person name="John U."/>
            <person name="Lanier W."/>
            <person name="Lindquist E.A."/>
            <person name="Lucas S."/>
            <person name="Mayer K.F."/>
            <person name="Moreau H."/>
            <person name="Not F."/>
            <person name="Otillar R."/>
            <person name="Panaud O."/>
            <person name="Pangilinan J."/>
            <person name="Paulsen I."/>
            <person name="Piegu B."/>
            <person name="Poliakov A."/>
            <person name="Robbens S."/>
            <person name="Schmutz J."/>
            <person name="Toulza E."/>
            <person name="Wyss T."/>
            <person name="Zelensky A."/>
            <person name="Zhou K."/>
            <person name="Armbrust E.V."/>
            <person name="Bhattacharya D."/>
            <person name="Goodenough U.W."/>
            <person name="Van de Peer Y."/>
            <person name="Grigoriev I.V."/>
        </authorList>
    </citation>
    <scope>NUCLEOTIDE SEQUENCE [LARGE SCALE GENOMIC DNA]</scope>
    <source>
        <strain evidence="8">RCC299 / NOUM17</strain>
    </source>
</reference>
<organism evidence="7 8">
    <name type="scientific">Micromonas commoda (strain RCC299 / NOUM17 / CCMP2709)</name>
    <name type="common">Picoplanktonic green alga</name>
    <dbReference type="NCBI Taxonomy" id="296587"/>
    <lineage>
        <taxon>Eukaryota</taxon>
        <taxon>Viridiplantae</taxon>
        <taxon>Chlorophyta</taxon>
        <taxon>Mamiellophyceae</taxon>
        <taxon>Mamiellales</taxon>
        <taxon>Mamiellaceae</taxon>
        <taxon>Micromonas</taxon>
    </lineage>
</organism>
<dbReference type="GO" id="GO:0016020">
    <property type="term" value="C:membrane"/>
    <property type="evidence" value="ECO:0007669"/>
    <property type="project" value="UniProtKB-SubCell"/>
</dbReference>
<dbReference type="FunFam" id="1.20.1540.10:FF:000004">
    <property type="entry name" value="Transmembrane protein 115"/>
    <property type="match status" value="1"/>
</dbReference>
<feature type="region of interest" description="Disordered" evidence="5">
    <location>
        <begin position="325"/>
        <end position="365"/>
    </location>
</feature>
<evidence type="ECO:0000256" key="4">
    <source>
        <dbReference type="ARBA" id="ARBA00023136"/>
    </source>
</evidence>
<dbReference type="eggNOG" id="KOG2890">
    <property type="taxonomic scope" value="Eukaryota"/>
</dbReference>
<evidence type="ECO:0000256" key="5">
    <source>
        <dbReference type="SAM" id="MobiDB-lite"/>
    </source>
</evidence>
<dbReference type="InParanoid" id="C1E541"/>
<keyword evidence="3 6" id="KW-1133">Transmembrane helix</keyword>
<dbReference type="PANTHER" id="PTHR13377">
    <property type="entry name" value="PLACENTAL PROTEIN 6"/>
    <property type="match status" value="1"/>
</dbReference>
<evidence type="ECO:0000313" key="7">
    <source>
        <dbReference type="EMBL" id="ACO62826.1"/>
    </source>
</evidence>
<dbReference type="OrthoDB" id="73612at2759"/>
<dbReference type="EMBL" id="CP001325">
    <property type="protein sequence ID" value="ACO62826.1"/>
    <property type="molecule type" value="Genomic_DNA"/>
</dbReference>
<dbReference type="PANTHER" id="PTHR13377:SF3">
    <property type="entry name" value="TRANSMEMBRANE PROTEIN 115"/>
    <property type="match status" value="1"/>
</dbReference>
<dbReference type="SMART" id="SM01160">
    <property type="entry name" value="DUF1751"/>
    <property type="match status" value="1"/>
</dbReference>
<evidence type="ECO:0000256" key="3">
    <source>
        <dbReference type="ARBA" id="ARBA00022989"/>
    </source>
</evidence>
<feature type="region of interest" description="Disordered" evidence="5">
    <location>
        <begin position="1"/>
        <end position="26"/>
    </location>
</feature>
<evidence type="ECO:0000256" key="6">
    <source>
        <dbReference type="SAM" id="Phobius"/>
    </source>
</evidence>
<evidence type="ECO:0000256" key="2">
    <source>
        <dbReference type="ARBA" id="ARBA00022692"/>
    </source>
</evidence>
<keyword evidence="2 6" id="KW-0812">Transmembrane</keyword>
<dbReference type="Proteomes" id="UP000002009">
    <property type="component" value="Chromosome 4"/>
</dbReference>
<feature type="transmembrane region" description="Helical" evidence="6">
    <location>
        <begin position="134"/>
        <end position="158"/>
    </location>
</feature>
<dbReference type="STRING" id="296587.C1E541"/>
<evidence type="ECO:0000313" key="8">
    <source>
        <dbReference type="Proteomes" id="UP000002009"/>
    </source>
</evidence>
<dbReference type="KEGG" id="mis:MICPUN_58258"/>
<sequence>MSLPTSSTAGEGARTPPLATDAGQNATQRAQAQAIAEVDHVLANAKKELDVLLKTSTPPTKAIATVLVASYLLFLVMPWTSTYLALMPEKTVPCVWNVLTSGFYEMNLVGAAIDVLGVLYLGRTLEPIWGAGELMHFVLLVQTSVGIASFVSMYVAYVLSSDQFYLFAKFSGFHGVLAGLLVAVRQQLPDERVPVPAQIARLAPDAQLRNRHLPGLYCAGVLAFCVLSGAKHHHVGLFLFSLYGAYAAWAYLRWFQLHPARTVVGTGVARQIIKGAEVDRWGDDRHDFDFAEQFPSAMRPACRTATDPLHAIFCDPTAGIARRFVPGGGGGAGDVEAPAAPTQPPAPLDPKDAERKREMGEKGRKLLEERLAKKAAEEANET</sequence>
<comment type="subcellular location">
    <subcellularLocation>
        <location evidence="1">Membrane</location>
        <topology evidence="1">Multi-pass membrane protein</topology>
    </subcellularLocation>
</comment>
<feature type="transmembrane region" description="Helical" evidence="6">
    <location>
        <begin position="62"/>
        <end position="86"/>
    </location>
</feature>
<gene>
    <name evidence="7" type="ORF">MICPUN_58258</name>
</gene>
<dbReference type="GO" id="GO:0005794">
    <property type="term" value="C:Golgi apparatus"/>
    <property type="evidence" value="ECO:0007669"/>
    <property type="project" value="TreeGrafter"/>
</dbReference>
<dbReference type="RefSeq" id="XP_002501568.1">
    <property type="nucleotide sequence ID" value="XM_002501522.1"/>
</dbReference>
<feature type="transmembrane region" description="Helical" evidence="6">
    <location>
        <begin position="236"/>
        <end position="252"/>
    </location>
</feature>
<dbReference type="OMA" id="HIMNAEL"/>
<dbReference type="InterPro" id="IPR035952">
    <property type="entry name" value="Rhomboid-like_sf"/>
</dbReference>
<accession>C1E541</accession>
<feature type="transmembrane region" description="Helical" evidence="6">
    <location>
        <begin position="213"/>
        <end position="230"/>
    </location>
</feature>
<feature type="transmembrane region" description="Helical" evidence="6">
    <location>
        <begin position="164"/>
        <end position="184"/>
    </location>
</feature>
<dbReference type="GO" id="GO:0006890">
    <property type="term" value="P:retrograde vesicle-mediated transport, Golgi to endoplasmic reticulum"/>
    <property type="evidence" value="ECO:0007669"/>
    <property type="project" value="InterPro"/>
</dbReference>
<proteinExistence type="predicted"/>
<dbReference type="AlphaFoldDB" id="C1E541"/>
<evidence type="ECO:0008006" key="9">
    <source>
        <dbReference type="Google" id="ProtNLM"/>
    </source>
</evidence>
<name>C1E541_MICCC</name>